<accession>A0ABU5C2G3</accession>
<protein>
    <submittedName>
        <fullName evidence="2">Uncharacterized protein</fullName>
    </submittedName>
</protein>
<name>A0ABU5C2G3_9BACI</name>
<feature type="region of interest" description="Disordered" evidence="1">
    <location>
        <begin position="95"/>
        <end position="120"/>
    </location>
</feature>
<evidence type="ECO:0000313" key="2">
    <source>
        <dbReference type="EMBL" id="MDY0393498.1"/>
    </source>
</evidence>
<evidence type="ECO:0000256" key="1">
    <source>
        <dbReference type="SAM" id="MobiDB-lite"/>
    </source>
</evidence>
<gene>
    <name evidence="2" type="ORF">RWE15_02440</name>
</gene>
<reference evidence="2 3" key="1">
    <citation type="submission" date="2023-10" db="EMBL/GenBank/DDBJ databases">
        <title>Virgibacillus halophilus 5B73C genome.</title>
        <authorList>
            <person name="Miliotis G."/>
            <person name="Sengupta P."/>
            <person name="Hameed A."/>
            <person name="Chuvochina M."/>
            <person name="Mcdonagh F."/>
            <person name="Simpson A.C."/>
            <person name="Singh N.K."/>
            <person name="Rekha P.D."/>
            <person name="Raman K."/>
            <person name="Hugenholtz P."/>
            <person name="Venkateswaran K."/>
        </authorList>
    </citation>
    <scope>NUCLEOTIDE SEQUENCE [LARGE SCALE GENOMIC DNA]</scope>
    <source>
        <strain evidence="2 3">5B73C</strain>
    </source>
</reference>
<organism evidence="2 3">
    <name type="scientific">Tigheibacillus halophilus</name>
    <dbReference type="NCBI Taxonomy" id="361280"/>
    <lineage>
        <taxon>Bacteria</taxon>
        <taxon>Bacillati</taxon>
        <taxon>Bacillota</taxon>
        <taxon>Bacilli</taxon>
        <taxon>Bacillales</taxon>
        <taxon>Bacillaceae</taxon>
        <taxon>Tigheibacillus</taxon>
    </lineage>
</organism>
<proteinExistence type="predicted"/>
<comment type="caution">
    <text evidence="2">The sequence shown here is derived from an EMBL/GenBank/DDBJ whole genome shotgun (WGS) entry which is preliminary data.</text>
</comment>
<dbReference type="EMBL" id="JAWDIP010000003">
    <property type="protein sequence ID" value="MDY0393498.1"/>
    <property type="molecule type" value="Genomic_DNA"/>
</dbReference>
<dbReference type="Proteomes" id="UP001281447">
    <property type="component" value="Unassembled WGS sequence"/>
</dbReference>
<keyword evidence="3" id="KW-1185">Reference proteome</keyword>
<sequence length="120" mass="13614">MTADTKLSYYIHPEFADKDETGYASTYVSIDLAFSDGTYLSDLHAKDQHRMELTPKAQGESNTLYPNQWNYRISDIGKVAAGKKIKRILIAYDNPKGPGQFRGSIDDIKIDDKQKPKKVR</sequence>
<feature type="compositionally biased region" description="Basic and acidic residues" evidence="1">
    <location>
        <begin position="104"/>
        <end position="114"/>
    </location>
</feature>
<evidence type="ECO:0000313" key="3">
    <source>
        <dbReference type="Proteomes" id="UP001281447"/>
    </source>
</evidence>